<feature type="active site" description="Charge relay system" evidence="5">
    <location>
        <position position="287"/>
    </location>
</feature>
<evidence type="ECO:0000256" key="5">
    <source>
        <dbReference type="PROSITE-ProRule" id="PRU01240"/>
    </source>
</evidence>
<dbReference type="CDD" id="cd07483">
    <property type="entry name" value="Peptidases_S8_Subtilisin_Novo-like"/>
    <property type="match status" value="1"/>
</dbReference>
<dbReference type="EMBL" id="FNCG01000008">
    <property type="protein sequence ID" value="SDH30543.1"/>
    <property type="molecule type" value="Genomic_DNA"/>
</dbReference>
<feature type="active site" description="Charge relay system" evidence="5">
    <location>
        <position position="71"/>
    </location>
</feature>
<dbReference type="PROSITE" id="PS00138">
    <property type="entry name" value="SUBTILASE_SER"/>
    <property type="match status" value="1"/>
</dbReference>
<feature type="domain" description="Peptidase S8/S53" evidence="7">
    <location>
        <begin position="65"/>
        <end position="490"/>
    </location>
</feature>
<evidence type="ECO:0000259" key="7">
    <source>
        <dbReference type="Pfam" id="PF00082"/>
    </source>
</evidence>
<accession>A0A1G8BBY0</accession>
<keyword evidence="9" id="KW-1185">Reference proteome</keyword>
<dbReference type="PANTHER" id="PTHR43399">
    <property type="entry name" value="SUBTILISIN-RELATED"/>
    <property type="match status" value="1"/>
</dbReference>
<keyword evidence="2 5" id="KW-0645">Protease</keyword>
<feature type="chain" id="PRO_5011770006" evidence="6">
    <location>
        <begin position="25"/>
        <end position="532"/>
    </location>
</feature>
<dbReference type="Gene3D" id="3.40.50.200">
    <property type="entry name" value="Peptidase S8/S53 domain"/>
    <property type="match status" value="2"/>
</dbReference>
<dbReference type="InterPro" id="IPR023828">
    <property type="entry name" value="Peptidase_S8_Ser-AS"/>
</dbReference>
<evidence type="ECO:0000256" key="6">
    <source>
        <dbReference type="SAM" id="SignalP"/>
    </source>
</evidence>
<dbReference type="STRING" id="551996.SAMN05192573_108225"/>
<evidence type="ECO:0000256" key="2">
    <source>
        <dbReference type="ARBA" id="ARBA00022670"/>
    </source>
</evidence>
<dbReference type="InterPro" id="IPR015500">
    <property type="entry name" value="Peptidase_S8_subtilisin-rel"/>
</dbReference>
<keyword evidence="6" id="KW-0732">Signal</keyword>
<keyword evidence="3 5" id="KW-0378">Hydrolase</keyword>
<evidence type="ECO:0000313" key="9">
    <source>
        <dbReference type="Proteomes" id="UP000199705"/>
    </source>
</evidence>
<dbReference type="AlphaFoldDB" id="A0A1G8BBY0"/>
<dbReference type="RefSeq" id="WP_091169686.1">
    <property type="nucleotide sequence ID" value="NZ_FNCG01000008.1"/>
</dbReference>
<dbReference type="PRINTS" id="PR00723">
    <property type="entry name" value="SUBTILISIN"/>
</dbReference>
<dbReference type="GO" id="GO:0004252">
    <property type="term" value="F:serine-type endopeptidase activity"/>
    <property type="evidence" value="ECO:0007669"/>
    <property type="project" value="UniProtKB-UniRule"/>
</dbReference>
<feature type="active site" description="Charge relay system" evidence="5">
    <location>
        <position position="457"/>
    </location>
</feature>
<protein>
    <submittedName>
        <fullName evidence="8">Subtilase family protein</fullName>
    </submittedName>
</protein>
<organism evidence="8 9">
    <name type="scientific">Mucilaginibacter gossypii</name>
    <dbReference type="NCBI Taxonomy" id="551996"/>
    <lineage>
        <taxon>Bacteria</taxon>
        <taxon>Pseudomonadati</taxon>
        <taxon>Bacteroidota</taxon>
        <taxon>Sphingobacteriia</taxon>
        <taxon>Sphingobacteriales</taxon>
        <taxon>Sphingobacteriaceae</taxon>
        <taxon>Mucilaginibacter</taxon>
    </lineage>
</organism>
<evidence type="ECO:0000256" key="1">
    <source>
        <dbReference type="ARBA" id="ARBA00011073"/>
    </source>
</evidence>
<dbReference type="Proteomes" id="UP000199705">
    <property type="component" value="Unassembled WGS sequence"/>
</dbReference>
<evidence type="ECO:0000256" key="3">
    <source>
        <dbReference type="ARBA" id="ARBA00022801"/>
    </source>
</evidence>
<dbReference type="InterPro" id="IPR034080">
    <property type="entry name" value="Protease_P7-like_dom"/>
</dbReference>
<dbReference type="Pfam" id="PF00082">
    <property type="entry name" value="Peptidase_S8"/>
    <property type="match status" value="1"/>
</dbReference>
<comment type="similarity">
    <text evidence="1 5">Belongs to the peptidase S8 family.</text>
</comment>
<evidence type="ECO:0000256" key="4">
    <source>
        <dbReference type="ARBA" id="ARBA00022825"/>
    </source>
</evidence>
<sequence length="532" mass="57971">MINNFPLKKLVLVAGLCLPVFTYAQEAPKTKPNWQNLDLKTDSVFGISTEKAYNELLKGKKHVTVLVAVIDGGIDVDHEDLKKVIWNNPQETAANKKDDDKNGYADDMHGWDFIGSAKGDVHYDNLELTRLVRINNARFANVDSTKLTGKDLADFKAYSAMKADMAKQVAKAQQTYTVINKFNTLLDGVLTKLGNQNPSLDDITKFEPKDNGEAYVKRVLVSALPSFKNVAEFREKEVNGGLTHFKEQLDYHLNLNFNSRDTVGDNYNNANERFYGNNDVTGPDADHGTHVAGIIGAIRDNNLGVMGVANDVAIMSVRTVPTGDERDKDVANAIRYAAANGAKVINMSFGKSYSYNKKAVDDAVKFALSKDVLLVHAAGNDNNNTEVELNVPNRIYEDKSGVAGAWIEVGASGPKDDETLKASFSNYGKTSVDVFAPGVAINSTTPKSAYAEHDGTSMAAPVVTGLAALIRSYYPKLTAVQVKEIIMKSVVKISHNVEIKDGETKKEVPFTDLCVTGGVVNAYNALQLAATY</sequence>
<dbReference type="SUPFAM" id="SSF52743">
    <property type="entry name" value="Subtilisin-like"/>
    <property type="match status" value="1"/>
</dbReference>
<dbReference type="PANTHER" id="PTHR43399:SF4">
    <property type="entry name" value="CELL WALL-ASSOCIATED PROTEASE"/>
    <property type="match status" value="1"/>
</dbReference>
<dbReference type="InterPro" id="IPR036852">
    <property type="entry name" value="Peptidase_S8/S53_dom_sf"/>
</dbReference>
<keyword evidence="4 5" id="KW-0720">Serine protease</keyword>
<dbReference type="PROSITE" id="PS00137">
    <property type="entry name" value="SUBTILASE_HIS"/>
    <property type="match status" value="1"/>
</dbReference>
<dbReference type="InterPro" id="IPR000209">
    <property type="entry name" value="Peptidase_S8/S53_dom"/>
</dbReference>
<evidence type="ECO:0000313" key="8">
    <source>
        <dbReference type="EMBL" id="SDH30543.1"/>
    </source>
</evidence>
<proteinExistence type="inferred from homology"/>
<name>A0A1G8BBY0_9SPHI</name>
<dbReference type="GO" id="GO:0006508">
    <property type="term" value="P:proteolysis"/>
    <property type="evidence" value="ECO:0007669"/>
    <property type="project" value="UniProtKB-KW"/>
</dbReference>
<dbReference type="InterPro" id="IPR022398">
    <property type="entry name" value="Peptidase_S8_His-AS"/>
</dbReference>
<dbReference type="InterPro" id="IPR051048">
    <property type="entry name" value="Peptidase_S8/S53_subtilisin"/>
</dbReference>
<feature type="signal peptide" evidence="6">
    <location>
        <begin position="1"/>
        <end position="24"/>
    </location>
</feature>
<reference evidence="9" key="1">
    <citation type="submission" date="2016-10" db="EMBL/GenBank/DDBJ databases">
        <authorList>
            <person name="Varghese N."/>
            <person name="Submissions S."/>
        </authorList>
    </citation>
    <scope>NUCLEOTIDE SEQUENCE [LARGE SCALE GENOMIC DNA]</scope>
    <source>
        <strain evidence="9">Gh-67</strain>
    </source>
</reference>
<gene>
    <name evidence="8" type="ORF">SAMN05192573_108225</name>
</gene>
<dbReference type="PROSITE" id="PS51892">
    <property type="entry name" value="SUBTILASE"/>
    <property type="match status" value="1"/>
</dbReference>